<reference evidence="12" key="2">
    <citation type="submission" date="2020-09" db="EMBL/GenBank/DDBJ databases">
        <authorList>
            <person name="Sun Q."/>
            <person name="Zhou Y."/>
        </authorList>
    </citation>
    <scope>NUCLEOTIDE SEQUENCE</scope>
    <source>
        <strain evidence="12">CGMCC 1.15725</strain>
    </source>
</reference>
<dbReference type="GO" id="GO:0022857">
    <property type="term" value="F:transmembrane transporter activity"/>
    <property type="evidence" value="ECO:0007669"/>
    <property type="project" value="InterPro"/>
</dbReference>
<gene>
    <name evidence="12" type="ORF">GCM10011611_57180</name>
</gene>
<dbReference type="InterPro" id="IPR000515">
    <property type="entry name" value="MetI-like"/>
</dbReference>
<dbReference type="InterPro" id="IPR010065">
    <property type="entry name" value="AA_ABC_transptr_permease_3TM"/>
</dbReference>
<dbReference type="NCBIfam" id="TIGR01726">
    <property type="entry name" value="HEQRo_perm_3TM"/>
    <property type="match status" value="1"/>
</dbReference>
<evidence type="ECO:0000256" key="7">
    <source>
        <dbReference type="ARBA" id="ARBA00022970"/>
    </source>
</evidence>
<comment type="caution">
    <text evidence="12">The sequence shown here is derived from an EMBL/GenBank/DDBJ whole genome shotgun (WGS) entry which is preliminary data.</text>
</comment>
<dbReference type="InterPro" id="IPR043429">
    <property type="entry name" value="ArtM/GltK/GlnP/TcyL/YhdX-like"/>
</dbReference>
<sequence>MAFEEAGALPRPRRLPTGRLAVVAGVVLAASAAWVAGLEMPALLSLMLQWLPHLAMGFALNVAISLGAVGLGTAAGTALALMELSSWVALRLPAEGFVTVFRNAPILVVLFATTYVFPFEISLGPWHIAFPDWAKAMIGLALPAASQVAELLRGAIQSIPSAQWDAAASLAFTRSQSFRWIILPQCAKRALPPWMNLYSTIAMATTLASLVGVHDLLEAATEATTAVQRMDFTVAVYLAVLGWFFVYCYPIARFVRWLERRLDRR</sequence>
<dbReference type="Proteomes" id="UP000646365">
    <property type="component" value="Unassembled WGS sequence"/>
</dbReference>
<dbReference type="SUPFAM" id="SSF161098">
    <property type="entry name" value="MetI-like"/>
    <property type="match status" value="1"/>
</dbReference>
<comment type="similarity">
    <text evidence="3">Belongs to the binding-protein-dependent transport system permease family. HisMQ subfamily.</text>
</comment>
<dbReference type="EMBL" id="BMJQ01000019">
    <property type="protein sequence ID" value="GGF43296.1"/>
    <property type="molecule type" value="Genomic_DNA"/>
</dbReference>
<proteinExistence type="inferred from homology"/>
<evidence type="ECO:0000256" key="8">
    <source>
        <dbReference type="ARBA" id="ARBA00022989"/>
    </source>
</evidence>
<keyword evidence="8 10" id="KW-1133">Transmembrane helix</keyword>
<feature type="transmembrane region" description="Helical" evidence="10">
    <location>
        <begin position="197"/>
        <end position="214"/>
    </location>
</feature>
<feature type="domain" description="ABC transmembrane type-1" evidence="11">
    <location>
        <begin position="58"/>
        <end position="249"/>
    </location>
</feature>
<dbReference type="AlphaFoldDB" id="A0A8J2YZK0"/>
<accession>A0A8J2YZK0</accession>
<dbReference type="GO" id="GO:0043190">
    <property type="term" value="C:ATP-binding cassette (ABC) transporter complex"/>
    <property type="evidence" value="ECO:0007669"/>
    <property type="project" value="InterPro"/>
</dbReference>
<evidence type="ECO:0000256" key="1">
    <source>
        <dbReference type="ARBA" id="ARBA00003159"/>
    </source>
</evidence>
<dbReference type="Pfam" id="PF00528">
    <property type="entry name" value="BPD_transp_1"/>
    <property type="match status" value="1"/>
</dbReference>
<dbReference type="PANTHER" id="PTHR30614:SF20">
    <property type="entry name" value="GLUTAMINE TRANSPORT SYSTEM PERMEASE PROTEIN GLNP"/>
    <property type="match status" value="1"/>
</dbReference>
<dbReference type="PROSITE" id="PS50928">
    <property type="entry name" value="ABC_TM1"/>
    <property type="match status" value="1"/>
</dbReference>
<keyword evidence="5" id="KW-1003">Cell membrane</keyword>
<keyword evidence="4 10" id="KW-0813">Transport</keyword>
<keyword evidence="9 10" id="KW-0472">Membrane</keyword>
<dbReference type="InterPro" id="IPR035906">
    <property type="entry name" value="MetI-like_sf"/>
</dbReference>
<evidence type="ECO:0000256" key="2">
    <source>
        <dbReference type="ARBA" id="ARBA00004429"/>
    </source>
</evidence>
<evidence type="ECO:0000256" key="10">
    <source>
        <dbReference type="RuleBase" id="RU363032"/>
    </source>
</evidence>
<feature type="transmembrane region" description="Helical" evidence="10">
    <location>
        <begin position="234"/>
        <end position="255"/>
    </location>
</feature>
<evidence type="ECO:0000313" key="13">
    <source>
        <dbReference type="Proteomes" id="UP000646365"/>
    </source>
</evidence>
<dbReference type="PANTHER" id="PTHR30614">
    <property type="entry name" value="MEMBRANE COMPONENT OF AMINO ACID ABC TRANSPORTER"/>
    <property type="match status" value="1"/>
</dbReference>
<evidence type="ECO:0000313" key="12">
    <source>
        <dbReference type="EMBL" id="GGF43296.1"/>
    </source>
</evidence>
<keyword evidence="7" id="KW-0029">Amino-acid transport</keyword>
<feature type="transmembrane region" description="Helical" evidence="10">
    <location>
        <begin position="20"/>
        <end position="38"/>
    </location>
</feature>
<dbReference type="RefSeq" id="WP_189051588.1">
    <property type="nucleotide sequence ID" value="NZ_BMJQ01000019.1"/>
</dbReference>
<dbReference type="Gene3D" id="1.10.3720.10">
    <property type="entry name" value="MetI-like"/>
    <property type="match status" value="1"/>
</dbReference>
<evidence type="ECO:0000256" key="5">
    <source>
        <dbReference type="ARBA" id="ARBA00022475"/>
    </source>
</evidence>
<protein>
    <submittedName>
        <fullName evidence="12">Amino acid ABC transporter</fullName>
    </submittedName>
</protein>
<evidence type="ECO:0000256" key="6">
    <source>
        <dbReference type="ARBA" id="ARBA00022692"/>
    </source>
</evidence>
<evidence type="ECO:0000256" key="3">
    <source>
        <dbReference type="ARBA" id="ARBA00010072"/>
    </source>
</evidence>
<dbReference type="GO" id="GO:0006865">
    <property type="term" value="P:amino acid transport"/>
    <property type="evidence" value="ECO:0007669"/>
    <property type="project" value="UniProtKB-KW"/>
</dbReference>
<feature type="transmembrane region" description="Helical" evidence="10">
    <location>
        <begin position="58"/>
        <end position="81"/>
    </location>
</feature>
<keyword evidence="6 10" id="KW-0812">Transmembrane</keyword>
<keyword evidence="13" id="KW-1185">Reference proteome</keyword>
<organism evidence="12 13">
    <name type="scientific">Aliidongia dinghuensis</name>
    <dbReference type="NCBI Taxonomy" id="1867774"/>
    <lineage>
        <taxon>Bacteria</taxon>
        <taxon>Pseudomonadati</taxon>
        <taxon>Pseudomonadota</taxon>
        <taxon>Alphaproteobacteria</taxon>
        <taxon>Rhodospirillales</taxon>
        <taxon>Dongiaceae</taxon>
        <taxon>Aliidongia</taxon>
    </lineage>
</organism>
<dbReference type="CDD" id="cd06261">
    <property type="entry name" value="TM_PBP2"/>
    <property type="match status" value="1"/>
</dbReference>
<comment type="function">
    <text evidence="1">Part of the binding-protein-dependent transport system for glutamine; probably responsible for the translocation of the substrate across the membrane.</text>
</comment>
<comment type="subcellular location">
    <subcellularLocation>
        <location evidence="2">Cell inner membrane</location>
        <topology evidence="2">Multi-pass membrane protein</topology>
    </subcellularLocation>
    <subcellularLocation>
        <location evidence="10">Cell membrane</location>
        <topology evidence="10">Multi-pass membrane protein</topology>
    </subcellularLocation>
</comment>
<evidence type="ECO:0000259" key="11">
    <source>
        <dbReference type="PROSITE" id="PS50928"/>
    </source>
</evidence>
<reference evidence="12" key="1">
    <citation type="journal article" date="2014" name="Int. J. Syst. Evol. Microbiol.">
        <title>Complete genome sequence of Corynebacterium casei LMG S-19264T (=DSM 44701T), isolated from a smear-ripened cheese.</title>
        <authorList>
            <consortium name="US DOE Joint Genome Institute (JGI-PGF)"/>
            <person name="Walter F."/>
            <person name="Albersmeier A."/>
            <person name="Kalinowski J."/>
            <person name="Ruckert C."/>
        </authorList>
    </citation>
    <scope>NUCLEOTIDE SEQUENCE</scope>
    <source>
        <strain evidence="12">CGMCC 1.15725</strain>
    </source>
</reference>
<evidence type="ECO:0000256" key="4">
    <source>
        <dbReference type="ARBA" id="ARBA00022448"/>
    </source>
</evidence>
<evidence type="ECO:0000256" key="9">
    <source>
        <dbReference type="ARBA" id="ARBA00023136"/>
    </source>
</evidence>
<name>A0A8J2YZK0_9PROT</name>